<comment type="caution">
    <text evidence="1">The sequence shown here is derived from an EMBL/GenBank/DDBJ whole genome shotgun (WGS) entry which is preliminary data.</text>
</comment>
<organism evidence="1 2">
    <name type="scientific">Pontibacter saemangeumensis</name>
    <dbReference type="NCBI Taxonomy" id="1084525"/>
    <lineage>
        <taxon>Bacteria</taxon>
        <taxon>Pseudomonadati</taxon>
        <taxon>Bacteroidota</taxon>
        <taxon>Cytophagia</taxon>
        <taxon>Cytophagales</taxon>
        <taxon>Hymenobacteraceae</taxon>
        <taxon>Pontibacter</taxon>
    </lineage>
</organism>
<dbReference type="EMBL" id="BAABHC010000003">
    <property type="protein sequence ID" value="GAA4426005.1"/>
    <property type="molecule type" value="Genomic_DNA"/>
</dbReference>
<accession>A0ABP8LAJ5</accession>
<reference evidence="2" key="1">
    <citation type="journal article" date="2019" name="Int. J. Syst. Evol. Microbiol.">
        <title>The Global Catalogue of Microorganisms (GCM) 10K type strain sequencing project: providing services to taxonomists for standard genome sequencing and annotation.</title>
        <authorList>
            <consortium name="The Broad Institute Genomics Platform"/>
            <consortium name="The Broad Institute Genome Sequencing Center for Infectious Disease"/>
            <person name="Wu L."/>
            <person name="Ma J."/>
        </authorList>
    </citation>
    <scope>NUCLEOTIDE SEQUENCE [LARGE SCALE GENOMIC DNA]</scope>
    <source>
        <strain evidence="2">JCM 17926</strain>
    </source>
</reference>
<evidence type="ECO:0000313" key="1">
    <source>
        <dbReference type="EMBL" id="GAA4426005.1"/>
    </source>
</evidence>
<dbReference type="RefSeq" id="WP_345156893.1">
    <property type="nucleotide sequence ID" value="NZ_BAABHC010000003.1"/>
</dbReference>
<keyword evidence="2" id="KW-1185">Reference proteome</keyword>
<protein>
    <submittedName>
        <fullName evidence="1">Uncharacterized protein</fullName>
    </submittedName>
</protein>
<name>A0ABP8LAJ5_9BACT</name>
<dbReference type="Proteomes" id="UP001500552">
    <property type="component" value="Unassembled WGS sequence"/>
</dbReference>
<proteinExistence type="predicted"/>
<sequence>MYSQLLEELSRAVGARLLICFDYSGETYIVEPHLVGSNQSNEDCLCAWLDRKHAMGKKAGWHCFLFSGMKNVKLLDDRFSRKRPGYDPYNSTMNRIYYRL</sequence>
<evidence type="ECO:0000313" key="2">
    <source>
        <dbReference type="Proteomes" id="UP001500552"/>
    </source>
</evidence>
<gene>
    <name evidence="1" type="ORF">GCM10023188_07560</name>
</gene>